<keyword evidence="11" id="KW-0694">RNA-binding</keyword>
<gene>
    <name evidence="16" type="ORF">FNF27_05354</name>
</gene>
<sequence length="315" mass="33703">MLSGPSAGAGGQFDWHGRSVEVIDVWEGTIDEEMTKLRKLVERFPFVAMDTSFPGIVARPLRPLSEGPAKLTARDVEEYHYQSIRLNVDVMPVLQVGLTLFDASGNMPPGGPVWQFNMRFDPTNDLASPFALDQMRRTGLDLERLSREGVPHSRLGEVLMVSGLVLVEGPKWVTFQSGYDMAFLLKLLTCRPLPETASGFAEQLGLYFPAVVDCKCVCGSVKRPALSGGLAAVASALGVPRPPTGKQAGATSLLTMGTFVALAKALGTGGRTEGLADLVSRFRHKLAGLPAAPTKAAHGGPSSTRGRTTMGARRR</sequence>
<evidence type="ECO:0000313" key="17">
    <source>
        <dbReference type="Proteomes" id="UP000322899"/>
    </source>
</evidence>
<dbReference type="Gene3D" id="3.30.420.10">
    <property type="entry name" value="Ribonuclease H-like superfamily/Ribonuclease H"/>
    <property type="match status" value="1"/>
</dbReference>
<dbReference type="GO" id="GO:0046872">
    <property type="term" value="F:metal ion binding"/>
    <property type="evidence" value="ECO:0007669"/>
    <property type="project" value="UniProtKB-KW"/>
</dbReference>
<dbReference type="EC" id="3.1.13.4" evidence="5"/>
<comment type="subcellular location">
    <subcellularLocation>
        <location evidence="3">Cytoplasm</location>
    </subcellularLocation>
    <subcellularLocation>
        <location evidence="2">Nucleus</location>
    </subcellularLocation>
</comment>
<evidence type="ECO:0000256" key="12">
    <source>
        <dbReference type="ARBA" id="ARBA00023015"/>
    </source>
</evidence>
<keyword evidence="6" id="KW-0963">Cytoplasm</keyword>
<comment type="caution">
    <text evidence="16">The sequence shown here is derived from an EMBL/GenBank/DDBJ whole genome shotgun (WGS) entry which is preliminary data.</text>
</comment>
<evidence type="ECO:0000256" key="15">
    <source>
        <dbReference type="SAM" id="MobiDB-lite"/>
    </source>
</evidence>
<dbReference type="GO" id="GO:0030014">
    <property type="term" value="C:CCR4-NOT complex"/>
    <property type="evidence" value="ECO:0007669"/>
    <property type="project" value="InterPro"/>
</dbReference>
<keyword evidence="13" id="KW-0804">Transcription</keyword>
<accession>A0A5A8E6M1</accession>
<evidence type="ECO:0000256" key="10">
    <source>
        <dbReference type="ARBA" id="ARBA00022839"/>
    </source>
</evidence>
<organism evidence="16 17">
    <name type="scientific">Cafeteria roenbergensis</name>
    <name type="common">Marine flagellate</name>
    <dbReference type="NCBI Taxonomy" id="33653"/>
    <lineage>
        <taxon>Eukaryota</taxon>
        <taxon>Sar</taxon>
        <taxon>Stramenopiles</taxon>
        <taxon>Bigyra</taxon>
        <taxon>Opalozoa</taxon>
        <taxon>Bicosoecida</taxon>
        <taxon>Cafeteriaceae</taxon>
        <taxon>Cafeteria</taxon>
    </lineage>
</organism>
<dbReference type="GO" id="GO:0005737">
    <property type="term" value="C:cytoplasm"/>
    <property type="evidence" value="ECO:0007669"/>
    <property type="project" value="UniProtKB-SubCell"/>
</dbReference>
<dbReference type="SUPFAM" id="SSF53098">
    <property type="entry name" value="Ribonuclease H-like"/>
    <property type="match status" value="1"/>
</dbReference>
<dbReference type="InterPro" id="IPR012337">
    <property type="entry name" value="RNaseH-like_sf"/>
</dbReference>
<evidence type="ECO:0000256" key="9">
    <source>
        <dbReference type="ARBA" id="ARBA00022801"/>
    </source>
</evidence>
<dbReference type="InterPro" id="IPR039637">
    <property type="entry name" value="CNOT7/CNOT8/Pop2"/>
</dbReference>
<dbReference type="GO" id="GO:0005634">
    <property type="term" value="C:nucleus"/>
    <property type="evidence" value="ECO:0007669"/>
    <property type="project" value="UniProtKB-SubCell"/>
</dbReference>
<comment type="similarity">
    <text evidence="4">Belongs to the CAF1 family.</text>
</comment>
<dbReference type="Pfam" id="PF04857">
    <property type="entry name" value="CAF1"/>
    <property type="match status" value="1"/>
</dbReference>
<evidence type="ECO:0000256" key="3">
    <source>
        <dbReference type="ARBA" id="ARBA00004496"/>
    </source>
</evidence>
<evidence type="ECO:0000256" key="7">
    <source>
        <dbReference type="ARBA" id="ARBA00022722"/>
    </source>
</evidence>
<evidence type="ECO:0000256" key="11">
    <source>
        <dbReference type="ARBA" id="ARBA00022884"/>
    </source>
</evidence>
<evidence type="ECO:0000256" key="1">
    <source>
        <dbReference type="ARBA" id="ARBA00001663"/>
    </source>
</evidence>
<evidence type="ECO:0000256" key="2">
    <source>
        <dbReference type="ARBA" id="ARBA00004123"/>
    </source>
</evidence>
<keyword evidence="14" id="KW-0539">Nucleus</keyword>
<keyword evidence="9" id="KW-0378">Hydrolase</keyword>
<dbReference type="OrthoDB" id="1164111at2759"/>
<evidence type="ECO:0000313" key="16">
    <source>
        <dbReference type="EMBL" id="KAA0173129.1"/>
    </source>
</evidence>
<comment type="catalytic activity">
    <reaction evidence="1">
        <text>Exonucleolytic cleavage of poly(A) to 5'-AMP.</text>
        <dbReference type="EC" id="3.1.13.4"/>
    </reaction>
</comment>
<evidence type="ECO:0000256" key="6">
    <source>
        <dbReference type="ARBA" id="ARBA00022490"/>
    </source>
</evidence>
<feature type="compositionally biased region" description="Low complexity" evidence="15">
    <location>
        <begin position="304"/>
        <end position="315"/>
    </location>
</feature>
<evidence type="ECO:0000256" key="8">
    <source>
        <dbReference type="ARBA" id="ARBA00022723"/>
    </source>
</evidence>
<evidence type="ECO:0000256" key="4">
    <source>
        <dbReference type="ARBA" id="ARBA00008372"/>
    </source>
</evidence>
<keyword evidence="8" id="KW-0479">Metal-binding</keyword>
<name>A0A5A8E6M1_CAFRO</name>
<evidence type="ECO:0000256" key="14">
    <source>
        <dbReference type="ARBA" id="ARBA00023242"/>
    </source>
</evidence>
<dbReference type="InterPro" id="IPR006941">
    <property type="entry name" value="RNase_CAF1"/>
</dbReference>
<proteinExistence type="inferred from homology"/>
<keyword evidence="10" id="KW-0269">Exonuclease</keyword>
<keyword evidence="7" id="KW-0540">Nuclease</keyword>
<dbReference type="AlphaFoldDB" id="A0A5A8E6M1"/>
<dbReference type="EMBL" id="VLTO01000037">
    <property type="protein sequence ID" value="KAA0173129.1"/>
    <property type="molecule type" value="Genomic_DNA"/>
</dbReference>
<dbReference type="PANTHER" id="PTHR10797">
    <property type="entry name" value="CCR4-NOT TRANSCRIPTION COMPLEX SUBUNIT"/>
    <property type="match status" value="1"/>
</dbReference>
<feature type="region of interest" description="Disordered" evidence="15">
    <location>
        <begin position="290"/>
        <end position="315"/>
    </location>
</feature>
<keyword evidence="12" id="KW-0805">Transcription regulation</keyword>
<protein>
    <recommendedName>
        <fullName evidence="5">poly(A)-specific ribonuclease</fullName>
        <ecNumber evidence="5">3.1.13.4</ecNumber>
    </recommendedName>
</protein>
<dbReference type="GO" id="GO:0003723">
    <property type="term" value="F:RNA binding"/>
    <property type="evidence" value="ECO:0007669"/>
    <property type="project" value="UniProtKB-KW"/>
</dbReference>
<dbReference type="Proteomes" id="UP000322899">
    <property type="component" value="Unassembled WGS sequence"/>
</dbReference>
<dbReference type="GO" id="GO:0004535">
    <property type="term" value="F:poly(A)-specific ribonuclease activity"/>
    <property type="evidence" value="ECO:0007669"/>
    <property type="project" value="UniProtKB-EC"/>
</dbReference>
<evidence type="ECO:0000256" key="13">
    <source>
        <dbReference type="ARBA" id="ARBA00023163"/>
    </source>
</evidence>
<evidence type="ECO:0000256" key="5">
    <source>
        <dbReference type="ARBA" id="ARBA00012161"/>
    </source>
</evidence>
<reference evidence="16 17" key="1">
    <citation type="submission" date="2019-07" db="EMBL/GenBank/DDBJ databases">
        <title>Genomes of Cafeteria roenbergensis.</title>
        <authorList>
            <person name="Fischer M.G."/>
            <person name="Hackl T."/>
            <person name="Roman M."/>
        </authorList>
    </citation>
    <scope>NUCLEOTIDE SEQUENCE [LARGE SCALE GENOMIC DNA]</scope>
    <source>
        <strain evidence="16 17">E4-10P</strain>
    </source>
</reference>
<dbReference type="InterPro" id="IPR036397">
    <property type="entry name" value="RNaseH_sf"/>
</dbReference>